<accession>I4B774</accession>
<evidence type="ECO:0000313" key="2">
    <source>
        <dbReference type="EMBL" id="AFM13131.1"/>
    </source>
</evidence>
<keyword evidence="3" id="KW-1185">Reference proteome</keyword>
<proteinExistence type="predicted"/>
<organism evidence="2 3">
    <name type="scientific">Turneriella parva (strain ATCC BAA-1111 / DSM 21527 / NCTC 11395 / H)</name>
    <name type="common">Leptospira parva</name>
    <dbReference type="NCBI Taxonomy" id="869212"/>
    <lineage>
        <taxon>Bacteria</taxon>
        <taxon>Pseudomonadati</taxon>
        <taxon>Spirochaetota</taxon>
        <taxon>Spirochaetia</taxon>
        <taxon>Leptospirales</taxon>
        <taxon>Leptospiraceae</taxon>
        <taxon>Turneriella</taxon>
    </lineage>
</organism>
<evidence type="ECO:0000259" key="1">
    <source>
        <dbReference type="Pfam" id="PF10592"/>
    </source>
</evidence>
<dbReference type="EMBL" id="CP002959">
    <property type="protein sequence ID" value="AFM13131.1"/>
    <property type="molecule type" value="Genomic_DNA"/>
</dbReference>
<dbReference type="HOGENOM" id="CLU_457781_0_0_12"/>
<dbReference type="AlphaFoldDB" id="I4B774"/>
<gene>
    <name evidence="2" type="ordered locus">Turpa_2490</name>
</gene>
<reference evidence="2 3" key="1">
    <citation type="submission" date="2012-06" db="EMBL/GenBank/DDBJ databases">
        <title>The complete chromosome of genome of Turneriella parva DSM 21527.</title>
        <authorList>
            <consortium name="US DOE Joint Genome Institute (JGI-PGF)"/>
            <person name="Lucas S."/>
            <person name="Han J."/>
            <person name="Lapidus A."/>
            <person name="Bruce D."/>
            <person name="Goodwin L."/>
            <person name="Pitluck S."/>
            <person name="Peters L."/>
            <person name="Kyrpides N."/>
            <person name="Mavromatis K."/>
            <person name="Ivanova N."/>
            <person name="Mikhailova N."/>
            <person name="Chertkov O."/>
            <person name="Detter J.C."/>
            <person name="Tapia R."/>
            <person name="Han C."/>
            <person name="Land M."/>
            <person name="Hauser L."/>
            <person name="Markowitz V."/>
            <person name="Cheng J.-F."/>
            <person name="Hugenholtz P."/>
            <person name="Woyke T."/>
            <person name="Wu D."/>
            <person name="Gronow S."/>
            <person name="Wellnitz S."/>
            <person name="Brambilla E."/>
            <person name="Klenk H.-P."/>
            <person name="Eisen J.A."/>
        </authorList>
    </citation>
    <scope>NUCLEOTIDE SEQUENCE [LARGE SCALE GENOMIC DNA]</scope>
    <source>
        <strain evidence="3">ATCC BAA-1111 / DSM 21527 / NCTC 11395 / H</strain>
    </source>
</reference>
<dbReference type="Pfam" id="PF10592">
    <property type="entry name" value="AIPR"/>
    <property type="match status" value="1"/>
</dbReference>
<dbReference type="OrthoDB" id="9806213at2"/>
<dbReference type="RefSeq" id="WP_014803637.1">
    <property type="nucleotide sequence ID" value="NC_018020.1"/>
</dbReference>
<sequence length="596" mass="68328">MQKKEDIVKAVNEYKVKHALEGTDENLSIIVHFINNQSLDRDSAIDQTSNRSNDFGIDGWFLKDGETLNIYQSKLSESKALALRGLSDLINAAAWLEALFTTDEVEKIPDNPCLYNLFMMFAKNKANIRQLNFVLLSPYSETELEDTVEAENANQSLLASKLNEKVKISLRFEQYCLVPGLKKARKKYPIARIKDSTISLRPDAHLDLAYIPITSLIDLYRQRGDVLFEKNVRMSISYTKESKDRLVNPMEATFDAIVEGRLDPKIFPFYHVGVTICALRKHDDEDRKLSLESPNVINGAQTITIANNFLKRLEISKDEKKLERFSEIKVIAKIVTGTTDDELKEITNSNNRQNPIENWQLFSNDPIHIAIELALKDIGVFYERQRGKFQSVMKKAESAKDYFNTNNAHITVMDLGQIIAFAKGKLQWAAKPSEIFLNKANHDTIFDASIENYPQDMVVMHNIFKALKRGLQHYLQKPVLSDDHSQRIFSKPIVRAHVYYIGLLHYYRHPSKENIRIDAAQRLHRIANSTLVDDTLITFQKYISKFKNRYLADSKQMEQDVSNKKLDTITKDILSELGISQINLLPFSGTAISWSE</sequence>
<dbReference type="Proteomes" id="UP000006048">
    <property type="component" value="Chromosome"/>
</dbReference>
<name>I4B774_TURPD</name>
<evidence type="ECO:0000313" key="3">
    <source>
        <dbReference type="Proteomes" id="UP000006048"/>
    </source>
</evidence>
<protein>
    <submittedName>
        <fullName evidence="2">Abortive phage infection protein</fullName>
    </submittedName>
</protein>
<dbReference type="InterPro" id="IPR018891">
    <property type="entry name" value="AIPR_C"/>
</dbReference>
<dbReference type="KEGG" id="tpx:Turpa_2490"/>
<dbReference type="STRING" id="869212.Turpa_2490"/>
<feature type="domain" description="Abortive phage infection protein C-terminal" evidence="1">
    <location>
        <begin position="263"/>
        <end position="471"/>
    </location>
</feature>